<dbReference type="Proteomes" id="UP000182658">
    <property type="component" value="Unassembled WGS sequence"/>
</dbReference>
<keyword evidence="5" id="KW-1185">Reference proteome</keyword>
<protein>
    <submittedName>
        <fullName evidence="4">Methyltransferase type 11</fullName>
    </submittedName>
</protein>
<evidence type="ECO:0000256" key="1">
    <source>
        <dbReference type="ARBA" id="ARBA00022603"/>
    </source>
</evidence>
<dbReference type="PANTHER" id="PTHR43861">
    <property type="entry name" value="TRANS-ACONITATE 2-METHYLTRANSFERASE-RELATED"/>
    <property type="match status" value="1"/>
</dbReference>
<evidence type="ECO:0000313" key="4">
    <source>
        <dbReference type="EMBL" id="OIW34672.1"/>
    </source>
</evidence>
<dbReference type="GO" id="GO:0008168">
    <property type="term" value="F:methyltransferase activity"/>
    <property type="evidence" value="ECO:0007669"/>
    <property type="project" value="UniProtKB-KW"/>
</dbReference>
<evidence type="ECO:0000313" key="5">
    <source>
        <dbReference type="Proteomes" id="UP000182658"/>
    </source>
</evidence>
<feature type="domain" description="Methyltransferase" evidence="3">
    <location>
        <begin position="45"/>
        <end position="145"/>
    </location>
</feature>
<name>A0A1J7JX68_9PEZI</name>
<dbReference type="Gene3D" id="3.40.50.150">
    <property type="entry name" value="Vaccinia Virus protein VP39"/>
    <property type="match status" value="1"/>
</dbReference>
<reference evidence="4 5" key="1">
    <citation type="submission" date="2016-10" db="EMBL/GenBank/DDBJ databases">
        <title>Draft genome sequence of Coniochaeta ligniaria NRRL30616, a lignocellulolytic fungus for bioabatement of inhibitors in plant biomass hydrolysates.</title>
        <authorList>
            <consortium name="DOE Joint Genome Institute"/>
            <person name="Jimenez D.J."/>
            <person name="Hector R.E."/>
            <person name="Riley R."/>
            <person name="Sun H."/>
            <person name="Grigoriev I.V."/>
            <person name="Van Elsas J.D."/>
            <person name="Nichols N.N."/>
        </authorList>
    </citation>
    <scope>NUCLEOTIDE SEQUENCE [LARGE SCALE GENOMIC DNA]</scope>
    <source>
        <strain evidence="4 5">NRRL 30616</strain>
    </source>
</reference>
<dbReference type="GO" id="GO:0032259">
    <property type="term" value="P:methylation"/>
    <property type="evidence" value="ECO:0007669"/>
    <property type="project" value="UniProtKB-KW"/>
</dbReference>
<dbReference type="OrthoDB" id="3647at2759"/>
<organism evidence="4 5">
    <name type="scientific">Coniochaeta ligniaria NRRL 30616</name>
    <dbReference type="NCBI Taxonomy" id="1408157"/>
    <lineage>
        <taxon>Eukaryota</taxon>
        <taxon>Fungi</taxon>
        <taxon>Dikarya</taxon>
        <taxon>Ascomycota</taxon>
        <taxon>Pezizomycotina</taxon>
        <taxon>Sordariomycetes</taxon>
        <taxon>Sordariomycetidae</taxon>
        <taxon>Coniochaetales</taxon>
        <taxon>Coniochaetaceae</taxon>
        <taxon>Coniochaeta</taxon>
    </lineage>
</organism>
<proteinExistence type="predicted"/>
<sequence>MTSQYDDIGAKYNVFKHLPTSIVETQNVKDAVLPYLAKTEKPRALDLACGTGYYSHKLLEWGAGYVFGVDLSNSMVEVARQTISEQQKQEGVLRFETGNALTLGKIPDEEPFDIATGVWLLNYSTSLDDMTKMFKSISANLKDGGVFVGVTPHPTDDVTAFAEMTNEVQRKQPSRWGVTVNYYEQLESGEGWRTEVIGHGEPRVSFKNFHLKKSIYEAGAKAGGMNGKVTWTEIKLPQEAVDKTGTDFWDMYFTNGPHMGVIVVEK</sequence>
<dbReference type="STRING" id="1408157.A0A1J7JX68"/>
<keyword evidence="2 4" id="KW-0808">Transferase</keyword>
<evidence type="ECO:0000259" key="3">
    <source>
        <dbReference type="Pfam" id="PF13649"/>
    </source>
</evidence>
<dbReference type="EMBL" id="KV875093">
    <property type="protein sequence ID" value="OIW34672.1"/>
    <property type="molecule type" value="Genomic_DNA"/>
</dbReference>
<evidence type="ECO:0000256" key="2">
    <source>
        <dbReference type="ARBA" id="ARBA00022679"/>
    </source>
</evidence>
<dbReference type="PANTHER" id="PTHR43861:SF1">
    <property type="entry name" value="TRANS-ACONITATE 2-METHYLTRANSFERASE"/>
    <property type="match status" value="1"/>
</dbReference>
<dbReference type="InParanoid" id="A0A1J7JX68"/>
<keyword evidence="1 4" id="KW-0489">Methyltransferase</keyword>
<dbReference type="Pfam" id="PF13649">
    <property type="entry name" value="Methyltransf_25"/>
    <property type="match status" value="1"/>
</dbReference>
<dbReference type="InterPro" id="IPR029063">
    <property type="entry name" value="SAM-dependent_MTases_sf"/>
</dbReference>
<dbReference type="AlphaFoldDB" id="A0A1J7JX68"/>
<gene>
    <name evidence="4" type="ORF">CONLIGDRAFT_688579</name>
</gene>
<dbReference type="CDD" id="cd02440">
    <property type="entry name" value="AdoMet_MTases"/>
    <property type="match status" value="1"/>
</dbReference>
<dbReference type="SUPFAM" id="SSF53335">
    <property type="entry name" value="S-adenosyl-L-methionine-dependent methyltransferases"/>
    <property type="match status" value="1"/>
</dbReference>
<dbReference type="InterPro" id="IPR041698">
    <property type="entry name" value="Methyltransf_25"/>
</dbReference>
<accession>A0A1J7JX68</accession>